<dbReference type="Gene3D" id="1.20.1530.20">
    <property type="match status" value="1"/>
</dbReference>
<keyword evidence="5" id="KW-0406">Ion transport</keyword>
<feature type="transmembrane region" description="Helical" evidence="8">
    <location>
        <begin position="420"/>
        <end position="443"/>
    </location>
</feature>
<feature type="transmembrane region" description="Helical" evidence="8">
    <location>
        <begin position="91"/>
        <end position="118"/>
    </location>
</feature>
<feature type="transmembrane region" description="Helical" evidence="8">
    <location>
        <begin position="130"/>
        <end position="155"/>
    </location>
</feature>
<evidence type="ECO:0000259" key="9">
    <source>
        <dbReference type="Pfam" id="PF00999"/>
    </source>
</evidence>
<dbReference type="PANTHER" id="PTHR32468:SF0">
    <property type="entry name" value="K(+)_H(+) ANTIPORTER 1"/>
    <property type="match status" value="1"/>
</dbReference>
<dbReference type="InterPro" id="IPR050794">
    <property type="entry name" value="CPA2_transporter"/>
</dbReference>
<keyword evidence="2" id="KW-0813">Transport</keyword>
<dbReference type="EMBL" id="JAPQKQ010000001">
    <property type="protein sequence ID" value="KAJ5213952.1"/>
    <property type="molecule type" value="Genomic_DNA"/>
</dbReference>
<feature type="transmembrane region" description="Helical" evidence="8">
    <location>
        <begin position="354"/>
        <end position="375"/>
    </location>
</feature>
<feature type="transmembrane region" description="Helical" evidence="8">
    <location>
        <begin position="67"/>
        <end position="85"/>
    </location>
</feature>
<feature type="transmembrane region" description="Helical" evidence="8">
    <location>
        <begin position="167"/>
        <end position="192"/>
    </location>
</feature>
<organism evidence="10 11">
    <name type="scientific">Penicillium cf. viridicatum</name>
    <dbReference type="NCBI Taxonomy" id="2972119"/>
    <lineage>
        <taxon>Eukaryota</taxon>
        <taxon>Fungi</taxon>
        <taxon>Dikarya</taxon>
        <taxon>Ascomycota</taxon>
        <taxon>Pezizomycotina</taxon>
        <taxon>Eurotiomycetes</taxon>
        <taxon>Eurotiomycetidae</taxon>
        <taxon>Eurotiales</taxon>
        <taxon>Aspergillaceae</taxon>
        <taxon>Penicillium</taxon>
    </lineage>
</organism>
<comment type="caution">
    <text evidence="10">The sequence shown here is derived from an EMBL/GenBank/DDBJ whole genome shotgun (WGS) entry which is preliminary data.</text>
</comment>
<evidence type="ECO:0000256" key="1">
    <source>
        <dbReference type="ARBA" id="ARBA00004141"/>
    </source>
</evidence>
<keyword evidence="11" id="KW-1185">Reference proteome</keyword>
<dbReference type="Pfam" id="PF00999">
    <property type="entry name" value="Na_H_Exchanger"/>
    <property type="match status" value="1"/>
</dbReference>
<evidence type="ECO:0000313" key="11">
    <source>
        <dbReference type="Proteomes" id="UP001150942"/>
    </source>
</evidence>
<sequence>MATNATATATANSTNVVSPQGGILEGGNPTDYDPKNPLVLFIIQAVIIIVLCRLIHWPLSKLRQPRVIAEVIGGIVLGPSVMGRIPGFTDAIFPTASIPSLNVVANLGLVLFLFLVGLETDLRFLISNWRVALSVSAAGMILPFGLGCAISYGLYHSFHDDPGTKPIAFGTYLLFIGIAMAITAFPVLCRILTELKLLSTRVGVIVLSAGVGNDVVGWILLALCVALVNAGSGITALWVLLVCVAYMLFLTFAFRPLFLRFLEKTGSLQKGPSQSVVALTLLIALASAFFTQVIGVHAIFGGFVIGLICPHEGGFAIKITEKVEDLVAVIFLPLYFTLSGLSTNLGLLDSGIVWGYVVGVIAIAFIAKVTGGAVASRLCGLLWRESFSIGVLMSCKGLVELIVLNIGLQAKILSTRTFTIFVVMALVTTFLTTPLTTLLYPTWYQVKVERWRRGEIDWEGNPVQQDNRNDSVALAKDQLKTVPVRKLLVYLRLDGLSGVCTVAALLSPKRRASVSSRIHPAKMPKQTEENVEDPITSEEDDNTALKVHGVRLMELTDRDSSVMKVAAAGEHALWDPVVNTFRAFGDWHDLSLMAGVSVVPEHSYADTVIGMAQQDTADMLLLPWSETGTLADHHNGLEIDDANRFSNGAYTSFVSDILERVPGHVGILIEYSPVSASSKRPVVSRTASGMSLQGSLFARQPTGSRSHHVVLPFFGGDDDRFALRLVMQLAQNDQVTATVIQIGGLGSDGSKTGVSTAVSASTSSAIPASSSQSDTVFFETLRDSVPEELQERVVFHQPAANETITDAVQMAVVSVREELNQTSNKANNIVIVGRRSISFEIELGLSDDGIGHDTRRALGAVGTAMVQPESKIYGSVLVLQAGTDTGLADYYR</sequence>
<dbReference type="GO" id="GO:0015297">
    <property type="term" value="F:antiporter activity"/>
    <property type="evidence" value="ECO:0007669"/>
    <property type="project" value="InterPro"/>
</dbReference>
<accession>A0A9W9N6A7</accession>
<evidence type="ECO:0000256" key="7">
    <source>
        <dbReference type="SAM" id="MobiDB-lite"/>
    </source>
</evidence>
<evidence type="ECO:0000256" key="5">
    <source>
        <dbReference type="ARBA" id="ARBA00023065"/>
    </source>
</evidence>
<protein>
    <recommendedName>
        <fullName evidence="9">Cation/H+ exchanger transmembrane domain-containing protein</fullName>
    </recommendedName>
</protein>
<evidence type="ECO:0000256" key="2">
    <source>
        <dbReference type="ARBA" id="ARBA00022448"/>
    </source>
</evidence>
<dbReference type="GO" id="GO:1902600">
    <property type="term" value="P:proton transmembrane transport"/>
    <property type="evidence" value="ECO:0007669"/>
    <property type="project" value="InterPro"/>
</dbReference>
<evidence type="ECO:0000256" key="3">
    <source>
        <dbReference type="ARBA" id="ARBA00022692"/>
    </source>
</evidence>
<evidence type="ECO:0000313" key="10">
    <source>
        <dbReference type="EMBL" id="KAJ5213952.1"/>
    </source>
</evidence>
<evidence type="ECO:0000256" key="6">
    <source>
        <dbReference type="ARBA" id="ARBA00023136"/>
    </source>
</evidence>
<dbReference type="OrthoDB" id="2687058at2759"/>
<feature type="transmembrane region" description="Helical" evidence="8">
    <location>
        <begin position="328"/>
        <end position="347"/>
    </location>
</feature>
<keyword evidence="4 8" id="KW-1133">Transmembrane helix</keyword>
<reference evidence="10" key="2">
    <citation type="journal article" date="2023" name="IMA Fungus">
        <title>Comparative genomic study of the Penicillium genus elucidates a diverse pangenome and 15 lateral gene transfer events.</title>
        <authorList>
            <person name="Petersen C."/>
            <person name="Sorensen T."/>
            <person name="Nielsen M.R."/>
            <person name="Sondergaard T.E."/>
            <person name="Sorensen J.L."/>
            <person name="Fitzpatrick D.A."/>
            <person name="Frisvad J.C."/>
            <person name="Nielsen K.L."/>
        </authorList>
    </citation>
    <scope>NUCLEOTIDE SEQUENCE</scope>
    <source>
        <strain evidence="10">IBT 20477</strain>
    </source>
</reference>
<dbReference type="GO" id="GO:0016020">
    <property type="term" value="C:membrane"/>
    <property type="evidence" value="ECO:0007669"/>
    <property type="project" value="UniProtKB-SubCell"/>
</dbReference>
<feature type="domain" description="Cation/H+ exchanger transmembrane" evidence="9">
    <location>
        <begin position="47"/>
        <end position="434"/>
    </location>
</feature>
<dbReference type="InterPro" id="IPR038770">
    <property type="entry name" value="Na+/solute_symporter_sf"/>
</dbReference>
<feature type="transmembrane region" description="Helical" evidence="8">
    <location>
        <begin position="387"/>
        <end position="408"/>
    </location>
</feature>
<comment type="subcellular location">
    <subcellularLocation>
        <location evidence="1">Membrane</location>
        <topology evidence="1">Multi-pass membrane protein</topology>
    </subcellularLocation>
</comment>
<proteinExistence type="predicted"/>
<keyword evidence="3 8" id="KW-0812">Transmembrane</keyword>
<dbReference type="AlphaFoldDB" id="A0A9W9N6A7"/>
<dbReference type="PANTHER" id="PTHR32468">
    <property type="entry name" value="CATION/H + ANTIPORTER"/>
    <property type="match status" value="1"/>
</dbReference>
<evidence type="ECO:0000256" key="8">
    <source>
        <dbReference type="SAM" id="Phobius"/>
    </source>
</evidence>
<keyword evidence="6 8" id="KW-0472">Membrane</keyword>
<evidence type="ECO:0000256" key="4">
    <source>
        <dbReference type="ARBA" id="ARBA00022989"/>
    </source>
</evidence>
<feature type="transmembrane region" description="Helical" evidence="8">
    <location>
        <begin position="275"/>
        <end position="308"/>
    </location>
</feature>
<dbReference type="InterPro" id="IPR006153">
    <property type="entry name" value="Cation/H_exchanger_TM"/>
</dbReference>
<dbReference type="Proteomes" id="UP001150942">
    <property type="component" value="Unassembled WGS sequence"/>
</dbReference>
<feature type="region of interest" description="Disordered" evidence="7">
    <location>
        <begin position="516"/>
        <end position="537"/>
    </location>
</feature>
<feature type="transmembrane region" description="Helical" evidence="8">
    <location>
        <begin position="38"/>
        <end position="55"/>
    </location>
</feature>
<reference evidence="10" key="1">
    <citation type="submission" date="2022-11" db="EMBL/GenBank/DDBJ databases">
        <authorList>
            <person name="Petersen C."/>
        </authorList>
    </citation>
    <scope>NUCLEOTIDE SEQUENCE</scope>
    <source>
        <strain evidence="10">IBT 20477</strain>
    </source>
</reference>
<feature type="transmembrane region" description="Helical" evidence="8">
    <location>
        <begin position="234"/>
        <end position="254"/>
    </location>
</feature>
<name>A0A9W9N6A7_9EURO</name>
<feature type="transmembrane region" description="Helical" evidence="8">
    <location>
        <begin position="204"/>
        <end position="228"/>
    </location>
</feature>
<gene>
    <name evidence="10" type="ORF">N7449_001121</name>
</gene>